<accession>A0A0P7C814</accession>
<dbReference type="STRING" id="1605367.AFM12_03805"/>
<protein>
    <submittedName>
        <fullName evidence="1">GxxExxY protein</fullName>
    </submittedName>
</protein>
<name>A0A0P7C814_9BACT</name>
<sequence>MTKREVTQLSYEIVGLAIKVHKVLGPGLLESVYEKCLKHELIQNGYFVQSQLSVPVNYEGLEIEADLRLDLLVNDIIVVEVKAVENLNPVYEAQVLTYMKLLQKPQGLLINFFSENITKTMKPFVNEIFKALPEEA</sequence>
<dbReference type="NCBIfam" id="TIGR04256">
    <property type="entry name" value="GxxExxY"/>
    <property type="match status" value="1"/>
</dbReference>
<dbReference type="Pfam" id="PF13366">
    <property type="entry name" value="PDDEXK_3"/>
    <property type="match status" value="1"/>
</dbReference>
<comment type="caution">
    <text evidence="1">The sequence shown here is derived from an EMBL/GenBank/DDBJ whole genome shotgun (WGS) entry which is preliminary data.</text>
</comment>
<dbReference type="AlphaFoldDB" id="A0A0P7C814"/>
<reference evidence="1 2" key="1">
    <citation type="submission" date="2015-07" db="EMBL/GenBank/DDBJ databases">
        <title>The draft genome sequence of Leadbetterella sp. JN14-9.</title>
        <authorList>
            <person name="Liu Y."/>
            <person name="Du J."/>
            <person name="Shao Z."/>
        </authorList>
    </citation>
    <scope>NUCLEOTIDE SEQUENCE [LARGE SCALE GENOMIC DNA]</scope>
    <source>
        <strain evidence="1 2">JN14-9</strain>
    </source>
</reference>
<organism evidence="1 2">
    <name type="scientific">Jiulongibacter sediminis</name>
    <dbReference type="NCBI Taxonomy" id="1605367"/>
    <lineage>
        <taxon>Bacteria</taxon>
        <taxon>Pseudomonadati</taxon>
        <taxon>Bacteroidota</taxon>
        <taxon>Cytophagia</taxon>
        <taxon>Cytophagales</taxon>
        <taxon>Leadbetterellaceae</taxon>
        <taxon>Jiulongibacter</taxon>
    </lineage>
</organism>
<dbReference type="OrthoDB" id="1119698at2"/>
<dbReference type="Proteomes" id="UP000050454">
    <property type="component" value="Unassembled WGS sequence"/>
</dbReference>
<dbReference type="EMBL" id="LGTQ01000005">
    <property type="protein sequence ID" value="KPM49717.1"/>
    <property type="molecule type" value="Genomic_DNA"/>
</dbReference>
<dbReference type="InterPro" id="IPR011604">
    <property type="entry name" value="PDDEXK-like_dom_sf"/>
</dbReference>
<dbReference type="PATRIC" id="fig|1605367.3.peg.2109"/>
<proteinExistence type="predicted"/>
<dbReference type="Gene3D" id="3.90.320.10">
    <property type="match status" value="1"/>
</dbReference>
<keyword evidence="2" id="KW-1185">Reference proteome</keyword>
<dbReference type="InterPro" id="IPR026350">
    <property type="entry name" value="GxxExxY"/>
</dbReference>
<evidence type="ECO:0000313" key="2">
    <source>
        <dbReference type="Proteomes" id="UP000050454"/>
    </source>
</evidence>
<dbReference type="RefSeq" id="WP_055144061.1">
    <property type="nucleotide sequence ID" value="NZ_JXSZ01000005.1"/>
</dbReference>
<evidence type="ECO:0000313" key="1">
    <source>
        <dbReference type="EMBL" id="KPM49717.1"/>
    </source>
</evidence>
<gene>
    <name evidence="1" type="ORF">AFM12_03805</name>
</gene>